<dbReference type="OrthoDB" id="10337410at2759"/>
<proteinExistence type="predicted"/>
<evidence type="ECO:0000313" key="3">
    <source>
        <dbReference type="Proteomes" id="UP000256645"/>
    </source>
</evidence>
<sequence>MSASQDIYFKYYAHESANENPCLYFQNRSDIRNCKCPLHIADLYLDNNQYEPQSCTVAEGASKTQSTKEQNQPHKQGRGSKSHKRSSHGSKSTRSNGGKKHKEPDQQLEMRNYDQDHVSKTQNNTYGETANSSSSGLYSPMARWENETVDEGAWTGVNYRYGA</sequence>
<dbReference type="EMBL" id="PDLM01000016">
    <property type="protein sequence ID" value="RDW59559.1"/>
    <property type="molecule type" value="Genomic_DNA"/>
</dbReference>
<dbReference type="Proteomes" id="UP000256645">
    <property type="component" value="Unassembled WGS sequence"/>
</dbReference>
<feature type="region of interest" description="Disordered" evidence="1">
    <location>
        <begin position="55"/>
        <end position="110"/>
    </location>
</feature>
<feature type="region of interest" description="Disordered" evidence="1">
    <location>
        <begin position="119"/>
        <end position="138"/>
    </location>
</feature>
<feature type="compositionally biased region" description="Polar residues" evidence="1">
    <location>
        <begin position="55"/>
        <end position="74"/>
    </location>
</feature>
<reference evidence="2 3" key="1">
    <citation type="journal article" date="2018" name="IMA Fungus">
        <title>IMA Genome-F 9: Draft genome sequence of Annulohypoxylon stygium, Aspergillus mulundensis, Berkeleyomyces basicola (syn. Thielaviopsis basicola), Ceratocystis smalleyi, two Cercospora beticola strains, Coleophoma cylindrospora, Fusarium fracticaudum, Phialophora cf. hyalina, and Morchella septimelata.</title>
        <authorList>
            <person name="Wingfield B.D."/>
            <person name="Bills G.F."/>
            <person name="Dong Y."/>
            <person name="Huang W."/>
            <person name="Nel W.J."/>
            <person name="Swalarsk-Parry B.S."/>
            <person name="Vaghefi N."/>
            <person name="Wilken P.M."/>
            <person name="An Z."/>
            <person name="de Beer Z.W."/>
            <person name="De Vos L."/>
            <person name="Chen L."/>
            <person name="Duong T.A."/>
            <person name="Gao Y."/>
            <person name="Hammerbacher A."/>
            <person name="Kikkert J.R."/>
            <person name="Li Y."/>
            <person name="Li H."/>
            <person name="Li K."/>
            <person name="Li Q."/>
            <person name="Liu X."/>
            <person name="Ma X."/>
            <person name="Naidoo K."/>
            <person name="Pethybridge S.J."/>
            <person name="Sun J."/>
            <person name="Steenkamp E.T."/>
            <person name="van der Nest M.A."/>
            <person name="van Wyk S."/>
            <person name="Wingfield M.J."/>
            <person name="Xiong C."/>
            <person name="Yue Q."/>
            <person name="Zhang X."/>
        </authorList>
    </citation>
    <scope>NUCLEOTIDE SEQUENCE [LARGE SCALE GENOMIC DNA]</scope>
    <source>
        <strain evidence="2 3">BP6252</strain>
    </source>
</reference>
<organism evidence="2 3">
    <name type="scientific">Coleophoma cylindrospora</name>
    <dbReference type="NCBI Taxonomy" id="1849047"/>
    <lineage>
        <taxon>Eukaryota</taxon>
        <taxon>Fungi</taxon>
        <taxon>Dikarya</taxon>
        <taxon>Ascomycota</taxon>
        <taxon>Pezizomycotina</taxon>
        <taxon>Leotiomycetes</taxon>
        <taxon>Helotiales</taxon>
        <taxon>Dermateaceae</taxon>
        <taxon>Coleophoma</taxon>
    </lineage>
</organism>
<feature type="compositionally biased region" description="Polar residues" evidence="1">
    <location>
        <begin position="120"/>
        <end position="137"/>
    </location>
</feature>
<feature type="compositionally biased region" description="Basic residues" evidence="1">
    <location>
        <begin position="75"/>
        <end position="88"/>
    </location>
</feature>
<comment type="caution">
    <text evidence="2">The sequence shown here is derived from an EMBL/GenBank/DDBJ whole genome shotgun (WGS) entry which is preliminary data.</text>
</comment>
<evidence type="ECO:0000313" key="2">
    <source>
        <dbReference type="EMBL" id="RDW59559.1"/>
    </source>
</evidence>
<keyword evidence="3" id="KW-1185">Reference proteome</keyword>
<protein>
    <submittedName>
        <fullName evidence="2">Uncharacterized protein</fullName>
    </submittedName>
</protein>
<name>A0A3D8QCP0_9HELO</name>
<accession>A0A3D8QCP0</accession>
<evidence type="ECO:0000256" key="1">
    <source>
        <dbReference type="SAM" id="MobiDB-lite"/>
    </source>
</evidence>
<gene>
    <name evidence="2" type="ORF">BP6252_12646</name>
</gene>
<dbReference type="AlphaFoldDB" id="A0A3D8QCP0"/>